<name>A0A8S2JXF6_9BILA</name>
<dbReference type="CDD" id="cd00590">
    <property type="entry name" value="RRM_SF"/>
    <property type="match status" value="1"/>
</dbReference>
<protein>
    <recommendedName>
        <fullName evidence="2">RRM domain-containing protein</fullName>
    </recommendedName>
</protein>
<organism evidence="3 4">
    <name type="scientific">Rotaria magnacalcarata</name>
    <dbReference type="NCBI Taxonomy" id="392030"/>
    <lineage>
        <taxon>Eukaryota</taxon>
        <taxon>Metazoa</taxon>
        <taxon>Spiralia</taxon>
        <taxon>Gnathifera</taxon>
        <taxon>Rotifera</taxon>
        <taxon>Eurotatoria</taxon>
        <taxon>Bdelloidea</taxon>
        <taxon>Philodinida</taxon>
        <taxon>Philodinidae</taxon>
        <taxon>Rotaria</taxon>
    </lineage>
</organism>
<dbReference type="InterPro" id="IPR012677">
    <property type="entry name" value="Nucleotide-bd_a/b_plait_sf"/>
</dbReference>
<dbReference type="SMART" id="SM00360">
    <property type="entry name" value="RRM"/>
    <property type="match status" value="1"/>
</dbReference>
<comment type="caution">
    <text evidence="3">The sequence shown here is derived from an EMBL/GenBank/DDBJ whole genome shotgun (WGS) entry which is preliminary data.</text>
</comment>
<dbReference type="Proteomes" id="UP000681720">
    <property type="component" value="Unassembled WGS sequence"/>
</dbReference>
<dbReference type="Pfam" id="PF00076">
    <property type="entry name" value="RRM_1"/>
    <property type="match status" value="1"/>
</dbReference>
<evidence type="ECO:0000259" key="2">
    <source>
        <dbReference type="SMART" id="SM00360"/>
    </source>
</evidence>
<dbReference type="EMBL" id="CAJOBJ010000549">
    <property type="protein sequence ID" value="CAF3830060.1"/>
    <property type="molecule type" value="Genomic_DNA"/>
</dbReference>
<evidence type="ECO:0000313" key="3">
    <source>
        <dbReference type="EMBL" id="CAF3830060.1"/>
    </source>
</evidence>
<reference evidence="3" key="1">
    <citation type="submission" date="2021-02" db="EMBL/GenBank/DDBJ databases">
        <authorList>
            <person name="Nowell W R."/>
        </authorList>
    </citation>
    <scope>NUCLEOTIDE SEQUENCE</scope>
</reference>
<feature type="compositionally biased region" description="Low complexity" evidence="1">
    <location>
        <begin position="162"/>
        <end position="187"/>
    </location>
</feature>
<dbReference type="GO" id="GO:0003723">
    <property type="term" value="F:RNA binding"/>
    <property type="evidence" value="ECO:0007669"/>
    <property type="project" value="InterPro"/>
</dbReference>
<evidence type="ECO:0000256" key="1">
    <source>
        <dbReference type="SAM" id="MobiDB-lite"/>
    </source>
</evidence>
<feature type="domain" description="RRM" evidence="2">
    <location>
        <begin position="64"/>
        <end position="135"/>
    </location>
</feature>
<dbReference type="InterPro" id="IPR035979">
    <property type="entry name" value="RBD_domain_sf"/>
</dbReference>
<sequence>MIGNTAAGSDIDSSTRNPTEFRRMCPCLLFCLSIDVTFKYLFISSGNVNFILIFIDMLFDRESTIVVTKFNNLSESVLTAYCQKFGSVIRCLIKTSTQSRNKDPYALVKFAEISSATSILSHRNHIINGIHVVMRTFQQDKSNNNNASLTQTLPSSMSLNQTNSLVSNNTTTDTTNTTTTNNNNNSNGQKPLDYDKMFQENQVLKYDIANLQKSLMEAQAYSRTAYDTFQVLREKFEAEQILNNKLKLEYTAMVESYEVRLKETPLPPSSSTSSSVQSSNKAINKDKVKEEPIDNHSQVNLSIEIQRIKDHLEQAQIDLGKCQTENTLLNAKLISREQQFDIRFKELNNQYVRMKKHYEHVSSCIKDFHTKLYPKKRLKTETKDENINKSGRVNENKSNDSNNDIVEIIMRVEPLMP</sequence>
<feature type="region of interest" description="Disordered" evidence="1">
    <location>
        <begin position="263"/>
        <end position="291"/>
    </location>
</feature>
<proteinExistence type="predicted"/>
<feature type="compositionally biased region" description="Low complexity" evidence="1">
    <location>
        <begin position="269"/>
        <end position="279"/>
    </location>
</feature>
<dbReference type="SUPFAM" id="SSF54928">
    <property type="entry name" value="RNA-binding domain, RBD"/>
    <property type="match status" value="1"/>
</dbReference>
<feature type="region of interest" description="Disordered" evidence="1">
    <location>
        <begin position="159"/>
        <end position="192"/>
    </location>
</feature>
<evidence type="ECO:0000313" key="4">
    <source>
        <dbReference type="Proteomes" id="UP000681720"/>
    </source>
</evidence>
<dbReference type="InterPro" id="IPR000504">
    <property type="entry name" value="RRM_dom"/>
</dbReference>
<gene>
    <name evidence="3" type="ORF">GIL414_LOCUS2743</name>
</gene>
<dbReference type="Gene3D" id="3.30.70.330">
    <property type="match status" value="1"/>
</dbReference>
<accession>A0A8S2JXF6</accession>
<dbReference type="AlphaFoldDB" id="A0A8S2JXF6"/>